<feature type="region of interest" description="Disordered" evidence="8">
    <location>
        <begin position="19"/>
        <end position="39"/>
    </location>
</feature>
<dbReference type="EC" id="2.3.1.225" evidence="7"/>
<dbReference type="PANTHER" id="PTHR22883:SF318">
    <property type="entry name" value="PALMITOYLTRANSFERASE-RELATED"/>
    <property type="match status" value="1"/>
</dbReference>
<comment type="similarity">
    <text evidence="7">Belongs to the DHHC palmitoyltransferase family.</text>
</comment>
<dbReference type="PANTHER" id="PTHR22883">
    <property type="entry name" value="ZINC FINGER DHHC DOMAIN CONTAINING PROTEIN"/>
    <property type="match status" value="1"/>
</dbReference>
<dbReference type="Proteomes" id="UP000076078">
    <property type="component" value="Unassembled WGS sequence"/>
</dbReference>
<keyword evidence="6 7" id="KW-0012">Acyltransferase</keyword>
<evidence type="ECO:0000256" key="7">
    <source>
        <dbReference type="RuleBase" id="RU079119"/>
    </source>
</evidence>
<evidence type="ECO:0000256" key="1">
    <source>
        <dbReference type="ARBA" id="ARBA00004141"/>
    </source>
</evidence>
<evidence type="ECO:0000256" key="6">
    <source>
        <dbReference type="ARBA" id="ARBA00023315"/>
    </source>
</evidence>
<name>A0A152A2N4_TIELA</name>
<evidence type="ECO:0000313" key="10">
    <source>
        <dbReference type="EMBL" id="KYR00469.1"/>
    </source>
</evidence>
<keyword evidence="2 7" id="KW-0808">Transferase</keyword>
<dbReference type="InParanoid" id="A0A152A2N4"/>
<organism evidence="10 11">
    <name type="scientific">Tieghemostelium lacteum</name>
    <name type="common">Slime mold</name>
    <name type="synonym">Dictyostelium lacteum</name>
    <dbReference type="NCBI Taxonomy" id="361077"/>
    <lineage>
        <taxon>Eukaryota</taxon>
        <taxon>Amoebozoa</taxon>
        <taxon>Evosea</taxon>
        <taxon>Eumycetozoa</taxon>
        <taxon>Dictyostelia</taxon>
        <taxon>Dictyosteliales</taxon>
        <taxon>Raperosteliaceae</taxon>
        <taxon>Tieghemostelium</taxon>
    </lineage>
</organism>
<keyword evidence="3 7" id="KW-0812">Transmembrane</keyword>
<sequence>MNNSNENLVLDDSDITVNGNGSVTSTSSNNTTFAAQREKKSKMSVQMEGRLAKAGWMGIHILIYSLLAFREYTTLNIAFRERDYFYLIWTHSIFVMTIIFYWLASIPPGYVSELSQFDLSTTYSSTKTEIQQQQENNSLKRSDDSIKYRAKTNGTHSESQPLIGDSDQDQNQSKEQEDKDLNYFCEVCKVYVPLRCKHCVKCQKCIIKYDHHCFFVGSCVGIRNHRYFVSFLVLQSALLILGFSIILTGFKWTQETWYDWFWENLIMLPPTGLIFGGFFMPFGLLLFHSYLIITNQTSWEFTKAHKITYLKSFYKRTSDIAASRDLPYPFNNGVWENIKEFLHIDNNNEEHTNNNSLPTSITQLEREYRMIKKWKLPTNDQIKYYAMKKKKNTIWNNEYYSCFG</sequence>
<evidence type="ECO:0000256" key="4">
    <source>
        <dbReference type="ARBA" id="ARBA00022989"/>
    </source>
</evidence>
<evidence type="ECO:0000259" key="9">
    <source>
        <dbReference type="Pfam" id="PF01529"/>
    </source>
</evidence>
<feature type="region of interest" description="Disordered" evidence="8">
    <location>
        <begin position="153"/>
        <end position="172"/>
    </location>
</feature>
<protein>
    <recommendedName>
        <fullName evidence="7">Palmitoyltransferase</fullName>
        <ecNumber evidence="7">2.3.1.225</ecNumber>
    </recommendedName>
</protein>
<feature type="transmembrane region" description="Helical" evidence="7">
    <location>
        <begin position="51"/>
        <end position="69"/>
    </location>
</feature>
<accession>A0A152A2N4</accession>
<feature type="transmembrane region" description="Helical" evidence="7">
    <location>
        <begin position="227"/>
        <end position="252"/>
    </location>
</feature>
<feature type="domain" description="Palmitoyltransferase DHHC" evidence="9">
    <location>
        <begin position="182"/>
        <end position="303"/>
    </location>
</feature>
<feature type="transmembrane region" description="Helical" evidence="7">
    <location>
        <begin position="84"/>
        <end position="104"/>
    </location>
</feature>
<dbReference type="InterPro" id="IPR039859">
    <property type="entry name" value="PFA4/ZDH16/20/ERF2-like"/>
</dbReference>
<gene>
    <name evidence="10" type="ORF">DLAC_02472</name>
</gene>
<keyword evidence="4 7" id="KW-1133">Transmembrane helix</keyword>
<comment type="catalytic activity">
    <reaction evidence="7">
        <text>L-cysteinyl-[protein] + hexadecanoyl-CoA = S-hexadecanoyl-L-cysteinyl-[protein] + CoA</text>
        <dbReference type="Rhea" id="RHEA:36683"/>
        <dbReference type="Rhea" id="RHEA-COMP:10131"/>
        <dbReference type="Rhea" id="RHEA-COMP:11032"/>
        <dbReference type="ChEBI" id="CHEBI:29950"/>
        <dbReference type="ChEBI" id="CHEBI:57287"/>
        <dbReference type="ChEBI" id="CHEBI:57379"/>
        <dbReference type="ChEBI" id="CHEBI:74151"/>
        <dbReference type="EC" id="2.3.1.225"/>
    </reaction>
</comment>
<dbReference type="GO" id="GO:0006612">
    <property type="term" value="P:protein targeting to membrane"/>
    <property type="evidence" value="ECO:0007669"/>
    <property type="project" value="TreeGrafter"/>
</dbReference>
<evidence type="ECO:0000313" key="11">
    <source>
        <dbReference type="Proteomes" id="UP000076078"/>
    </source>
</evidence>
<reference evidence="10 11" key="1">
    <citation type="submission" date="2015-12" db="EMBL/GenBank/DDBJ databases">
        <title>Dictyostelia acquired genes for synthesis and detection of signals that induce cell-type specialization by lateral gene transfer from prokaryotes.</title>
        <authorList>
            <person name="Gloeckner G."/>
            <person name="Schaap P."/>
        </authorList>
    </citation>
    <scope>NUCLEOTIDE SEQUENCE [LARGE SCALE GENOMIC DNA]</scope>
    <source>
        <strain evidence="10 11">TK</strain>
    </source>
</reference>
<keyword evidence="11" id="KW-1185">Reference proteome</keyword>
<dbReference type="OMA" id="NGTHSES"/>
<dbReference type="AlphaFoldDB" id="A0A152A2N4"/>
<dbReference type="InterPro" id="IPR001594">
    <property type="entry name" value="Palmitoyltrfase_DHHC"/>
</dbReference>
<dbReference type="Pfam" id="PF01529">
    <property type="entry name" value="DHHC"/>
    <property type="match status" value="1"/>
</dbReference>
<dbReference type="GO" id="GO:0005783">
    <property type="term" value="C:endoplasmic reticulum"/>
    <property type="evidence" value="ECO:0007669"/>
    <property type="project" value="TreeGrafter"/>
</dbReference>
<evidence type="ECO:0000256" key="5">
    <source>
        <dbReference type="ARBA" id="ARBA00023136"/>
    </source>
</evidence>
<comment type="caution">
    <text evidence="10">The sequence shown here is derived from an EMBL/GenBank/DDBJ whole genome shotgun (WGS) entry which is preliminary data.</text>
</comment>
<evidence type="ECO:0000256" key="8">
    <source>
        <dbReference type="SAM" id="MobiDB-lite"/>
    </source>
</evidence>
<dbReference type="GO" id="GO:0005794">
    <property type="term" value="C:Golgi apparatus"/>
    <property type="evidence" value="ECO:0007669"/>
    <property type="project" value="TreeGrafter"/>
</dbReference>
<dbReference type="FunCoup" id="A0A152A2N4">
    <property type="interactions" value="170"/>
</dbReference>
<dbReference type="STRING" id="361077.A0A152A2N4"/>
<proteinExistence type="inferred from homology"/>
<dbReference type="GO" id="GO:0016020">
    <property type="term" value="C:membrane"/>
    <property type="evidence" value="ECO:0007669"/>
    <property type="project" value="UniProtKB-SubCell"/>
</dbReference>
<dbReference type="PROSITE" id="PS50216">
    <property type="entry name" value="DHHC"/>
    <property type="match status" value="1"/>
</dbReference>
<feature type="transmembrane region" description="Helical" evidence="7">
    <location>
        <begin position="272"/>
        <end position="293"/>
    </location>
</feature>
<dbReference type="GO" id="GO:0019706">
    <property type="term" value="F:protein-cysteine S-palmitoyltransferase activity"/>
    <property type="evidence" value="ECO:0007669"/>
    <property type="project" value="UniProtKB-EC"/>
</dbReference>
<evidence type="ECO:0000256" key="2">
    <source>
        <dbReference type="ARBA" id="ARBA00022679"/>
    </source>
</evidence>
<dbReference type="OrthoDB" id="20764at2759"/>
<feature type="compositionally biased region" description="Low complexity" evidence="8">
    <location>
        <begin position="19"/>
        <end position="32"/>
    </location>
</feature>
<comment type="domain">
    <text evidence="7">The DHHC domain is required for palmitoyltransferase activity.</text>
</comment>
<dbReference type="EMBL" id="LODT01000013">
    <property type="protein sequence ID" value="KYR00469.1"/>
    <property type="molecule type" value="Genomic_DNA"/>
</dbReference>
<evidence type="ECO:0000256" key="3">
    <source>
        <dbReference type="ARBA" id="ARBA00022692"/>
    </source>
</evidence>
<keyword evidence="5 7" id="KW-0472">Membrane</keyword>
<comment type="subcellular location">
    <subcellularLocation>
        <location evidence="1">Membrane</location>
        <topology evidence="1">Multi-pass membrane protein</topology>
    </subcellularLocation>
</comment>